<dbReference type="FunFam" id="3.10.290.10:FF:000006">
    <property type="entry name" value="U3 small nucleolar ribonucleoprotein IMP3"/>
    <property type="match status" value="1"/>
</dbReference>
<evidence type="ECO:0000256" key="12">
    <source>
        <dbReference type="ARBA" id="ARBA00069727"/>
    </source>
</evidence>
<evidence type="ECO:0000256" key="5">
    <source>
        <dbReference type="ARBA" id="ARBA00022517"/>
    </source>
</evidence>
<feature type="domain" description="RNA-binding S4" evidence="15">
    <location>
        <begin position="108"/>
        <end position="175"/>
    </location>
</feature>
<dbReference type="SMR" id="A0A8I6WTK4"/>
<evidence type="ECO:0000259" key="15">
    <source>
        <dbReference type="SMART" id="SM00363"/>
    </source>
</evidence>
<evidence type="ECO:0000256" key="7">
    <source>
        <dbReference type="ARBA" id="ARBA00022884"/>
    </source>
</evidence>
<dbReference type="OMA" id="FRIKHEQ"/>
<comment type="function">
    <text evidence="1">With S5 and S12 plays an important role in translational accuracy.</text>
</comment>
<evidence type="ECO:0000256" key="9">
    <source>
        <dbReference type="ARBA" id="ARBA00023274"/>
    </source>
</evidence>
<comment type="subcellular location">
    <subcellularLocation>
        <location evidence="3">Nucleus</location>
        <location evidence="3">Nucleolus</location>
    </subcellularLocation>
</comment>
<dbReference type="GO" id="GO:0006364">
    <property type="term" value="P:rRNA processing"/>
    <property type="evidence" value="ECO:0000318"/>
    <property type="project" value="GO_Central"/>
</dbReference>
<name>A0A8I6WTK4_HORVV</name>
<dbReference type="InterPro" id="IPR001912">
    <property type="entry name" value="Ribosomal_uS4_N"/>
</dbReference>
<keyword evidence="9" id="KW-0687">Ribonucleoprotein</keyword>
<dbReference type="CDD" id="cd00165">
    <property type="entry name" value="S4"/>
    <property type="match status" value="1"/>
</dbReference>
<dbReference type="PANTHER" id="PTHR11831">
    <property type="entry name" value="30S 40S RIBOSOMAL PROTEIN"/>
    <property type="match status" value="1"/>
</dbReference>
<protein>
    <recommendedName>
        <fullName evidence="12">U3 small nucleolar ribonucleoprotein protein IMP3</fullName>
    </recommendedName>
    <alternativeName>
        <fullName evidence="11">30S ribosomal protein S4, chloroplastic</fullName>
    </alternativeName>
    <alternativeName>
        <fullName evidence="13">U3 small nucleolar ribonucleoprotein protein imp3</fullName>
    </alternativeName>
</protein>
<dbReference type="Proteomes" id="UP000011116">
    <property type="component" value="Chromosome 2H"/>
</dbReference>
<gene>
    <name evidence="17" type="primary">LOC123428034</name>
</gene>
<dbReference type="GO" id="GO:0042274">
    <property type="term" value="P:ribosomal small subunit biogenesis"/>
    <property type="evidence" value="ECO:0000318"/>
    <property type="project" value="GO_Central"/>
</dbReference>
<dbReference type="Gene3D" id="3.10.290.10">
    <property type="entry name" value="RNA-binding S4 domain"/>
    <property type="match status" value="1"/>
</dbReference>
<evidence type="ECO:0000256" key="4">
    <source>
        <dbReference type="ARBA" id="ARBA00007465"/>
    </source>
</evidence>
<dbReference type="GO" id="GO:0030515">
    <property type="term" value="F:snoRNA binding"/>
    <property type="evidence" value="ECO:0000318"/>
    <property type="project" value="GO_Central"/>
</dbReference>
<dbReference type="GO" id="GO:0034457">
    <property type="term" value="C:Mpp10 complex"/>
    <property type="evidence" value="ECO:0000318"/>
    <property type="project" value="GO_Central"/>
</dbReference>
<evidence type="ECO:0000313" key="18">
    <source>
        <dbReference type="Proteomes" id="UP000011116"/>
    </source>
</evidence>
<evidence type="ECO:0000313" key="17">
    <source>
        <dbReference type="EnsemblPlants" id="HORVU.MOREX.r3.2HG0201770.1"/>
    </source>
</evidence>
<dbReference type="Pfam" id="PF01479">
    <property type="entry name" value="S4"/>
    <property type="match status" value="1"/>
</dbReference>
<dbReference type="KEGG" id="hvg:123428034"/>
<dbReference type="PROSITE" id="PS50889">
    <property type="entry name" value="S4"/>
    <property type="match status" value="1"/>
</dbReference>
<evidence type="ECO:0000256" key="13">
    <source>
        <dbReference type="ARBA" id="ARBA00072223"/>
    </source>
</evidence>
<evidence type="ECO:0000256" key="2">
    <source>
        <dbReference type="ARBA" id="ARBA00003866"/>
    </source>
</evidence>
<dbReference type="EnsemblPlants" id="HORVU.MOREX.r3.2HG0201770.1">
    <property type="protein sequence ID" value="HORVU.MOREX.r3.2HG0201770.1"/>
    <property type="gene ID" value="HORVU.MOREX.r3.2HG0201770"/>
</dbReference>
<evidence type="ECO:0000256" key="14">
    <source>
        <dbReference type="PROSITE-ProRule" id="PRU00182"/>
    </source>
</evidence>
<keyword evidence="8" id="KW-0539">Nucleus</keyword>
<comment type="similarity">
    <text evidence="4">Belongs to the universal ribosomal protein uS4 family.</text>
</comment>
<proteinExistence type="inferred from homology"/>
<keyword evidence="6" id="KW-0699">rRNA-binding</keyword>
<dbReference type="GO" id="GO:0019843">
    <property type="term" value="F:rRNA binding"/>
    <property type="evidence" value="ECO:0007669"/>
    <property type="project" value="UniProtKB-KW"/>
</dbReference>
<reference evidence="18" key="1">
    <citation type="journal article" date="2012" name="Nature">
        <title>A physical, genetic and functional sequence assembly of the barley genome.</title>
        <authorList>
            <consortium name="The International Barley Genome Sequencing Consortium"/>
            <person name="Mayer K.F."/>
            <person name="Waugh R."/>
            <person name="Brown J.W."/>
            <person name="Schulman A."/>
            <person name="Langridge P."/>
            <person name="Platzer M."/>
            <person name="Fincher G.B."/>
            <person name="Muehlbauer G.J."/>
            <person name="Sato K."/>
            <person name="Close T.J."/>
            <person name="Wise R.P."/>
            <person name="Stein N."/>
        </authorList>
    </citation>
    <scope>NUCLEOTIDE SEQUENCE [LARGE SCALE GENOMIC DNA]</scope>
    <source>
        <strain evidence="18">cv. Morex</strain>
    </source>
</reference>
<dbReference type="RefSeq" id="XP_044968126.1">
    <property type="nucleotide sequence ID" value="XM_045112191.1"/>
</dbReference>
<dbReference type="AlphaFoldDB" id="A0A8I6WTK4"/>
<evidence type="ECO:0000256" key="1">
    <source>
        <dbReference type="ARBA" id="ARBA00003004"/>
    </source>
</evidence>
<keyword evidence="5" id="KW-0690">Ribosome biogenesis</keyword>
<evidence type="ECO:0000256" key="8">
    <source>
        <dbReference type="ARBA" id="ARBA00023242"/>
    </source>
</evidence>
<accession>A0A8I6WTK4</accession>
<organism evidence="17 18">
    <name type="scientific">Hordeum vulgare subsp. vulgare</name>
    <name type="common">Domesticated barley</name>
    <dbReference type="NCBI Taxonomy" id="112509"/>
    <lineage>
        <taxon>Eukaryota</taxon>
        <taxon>Viridiplantae</taxon>
        <taxon>Streptophyta</taxon>
        <taxon>Embryophyta</taxon>
        <taxon>Tracheophyta</taxon>
        <taxon>Spermatophyta</taxon>
        <taxon>Magnoliopsida</taxon>
        <taxon>Liliopsida</taxon>
        <taxon>Poales</taxon>
        <taxon>Poaceae</taxon>
        <taxon>BOP clade</taxon>
        <taxon>Pooideae</taxon>
        <taxon>Triticodae</taxon>
        <taxon>Triticeae</taxon>
        <taxon>Hordeinae</taxon>
        <taxon>Hordeum</taxon>
    </lineage>
</organism>
<evidence type="ECO:0000256" key="10">
    <source>
        <dbReference type="ARBA" id="ARBA00025813"/>
    </source>
</evidence>
<dbReference type="SUPFAM" id="SSF55174">
    <property type="entry name" value="Alpha-L RNA-binding motif"/>
    <property type="match status" value="1"/>
</dbReference>
<dbReference type="GeneID" id="123428034"/>
<dbReference type="InterPro" id="IPR002942">
    <property type="entry name" value="S4_RNA-bd"/>
</dbReference>
<keyword evidence="7 14" id="KW-0694">RNA-binding</keyword>
<dbReference type="Gramene" id="HORVU.MOREX.r3.2HG0201770.1">
    <property type="protein sequence ID" value="HORVU.MOREX.r3.2HG0201770.1"/>
    <property type="gene ID" value="HORVU.MOREX.r3.2HG0201770"/>
</dbReference>
<dbReference type="OrthoDB" id="10248812at2759"/>
<dbReference type="GO" id="GO:0003735">
    <property type="term" value="F:structural constituent of ribosome"/>
    <property type="evidence" value="ECO:0007669"/>
    <property type="project" value="EnsemblPlants"/>
</dbReference>
<dbReference type="Pfam" id="PF00163">
    <property type="entry name" value="Ribosomal_S4"/>
    <property type="match status" value="1"/>
</dbReference>
<reference evidence="17" key="2">
    <citation type="submission" date="2020-10" db="EMBL/GenBank/DDBJ databases">
        <authorList>
            <person name="Scholz U."/>
            <person name="Mascher M."/>
            <person name="Fiebig A."/>
        </authorList>
    </citation>
    <scope>NUCLEOTIDE SEQUENCE [LARGE SCALE GENOMIC DNA]</scope>
    <source>
        <strain evidence="17">cv. Morex</strain>
    </source>
</reference>
<dbReference type="SMART" id="SM01390">
    <property type="entry name" value="Ribosomal_S4"/>
    <property type="match status" value="1"/>
</dbReference>
<feature type="domain" description="Small ribosomal subunit protein uS4 N-terminal" evidence="16">
    <location>
        <begin position="4"/>
        <end position="107"/>
    </location>
</feature>
<sequence>MMRKLKFHERKLLKKTNFLLWKREGGHREAAVTQRYSLVDRDDYKKYNGICLMSQKLVNIIKQMDPRDPFRIEMTGMLLDKLYNMGVIPTKKSLVKCERLSVSAFARRRLATIMVKLKFAEHLKEAITYIEQGHVRVGPETVTDPAFLVTRNMEDFITWVDSSKIKKKIMEYNGALDDYDAMI</sequence>
<keyword evidence="18" id="KW-1185">Reference proteome</keyword>
<dbReference type="InterPro" id="IPR036986">
    <property type="entry name" value="S4_RNA-bd_sf"/>
</dbReference>
<evidence type="ECO:0000256" key="11">
    <source>
        <dbReference type="ARBA" id="ARBA00035533"/>
    </source>
</evidence>
<dbReference type="InterPro" id="IPR022801">
    <property type="entry name" value="Ribosomal_uS4"/>
</dbReference>
<evidence type="ECO:0000259" key="16">
    <source>
        <dbReference type="SMART" id="SM01390"/>
    </source>
</evidence>
<evidence type="ECO:0000256" key="6">
    <source>
        <dbReference type="ARBA" id="ARBA00022730"/>
    </source>
</evidence>
<dbReference type="PANTHER" id="PTHR11831:SF1">
    <property type="entry name" value="U3 SMALL NUCLEOLAR RIBONUCLEOPROTEIN PROTEIN IMP3"/>
    <property type="match status" value="1"/>
</dbReference>
<dbReference type="GO" id="GO:0032040">
    <property type="term" value="C:small-subunit processome"/>
    <property type="evidence" value="ECO:0000318"/>
    <property type="project" value="GO_Central"/>
</dbReference>
<dbReference type="SMART" id="SM00363">
    <property type="entry name" value="S4"/>
    <property type="match status" value="1"/>
</dbReference>
<comment type="subunit">
    <text evidence="10">Part of the 30S ribosomal subunit. Contacts protein S5. The interaction surface between S4 and S5 is involved in control of translational fidelity.</text>
</comment>
<evidence type="ECO:0000256" key="3">
    <source>
        <dbReference type="ARBA" id="ARBA00004604"/>
    </source>
</evidence>
<dbReference type="Gramene" id="HORVU.MOREX.r2.2HG0167620.1">
    <property type="protein sequence ID" value="HORVU.MOREX.r2.2HG0167620.1"/>
    <property type="gene ID" value="HORVU.MOREX.r2.2HG0167620"/>
</dbReference>
<comment type="function">
    <text evidence="2">One of the primary rRNA binding proteins, it binds directly to 16S rRNA where it nucleates assembly of the body of the 30S subunit.</text>
</comment>
<reference evidence="17" key="3">
    <citation type="submission" date="2022-01" db="UniProtKB">
        <authorList>
            <consortium name="EnsemblPlants"/>
        </authorList>
    </citation>
    <scope>IDENTIFICATION</scope>
    <source>
        <strain evidence="17">subsp. vulgare</strain>
    </source>
</reference>